<dbReference type="InterPro" id="IPR036047">
    <property type="entry name" value="F-box-like_dom_sf"/>
</dbReference>
<evidence type="ECO:0000313" key="2">
    <source>
        <dbReference type="Proteomes" id="UP000324629"/>
    </source>
</evidence>
<dbReference type="SUPFAM" id="SSF81383">
    <property type="entry name" value="F-box domain"/>
    <property type="match status" value="1"/>
</dbReference>
<dbReference type="EMBL" id="QNGE01001345">
    <property type="protein sequence ID" value="KAA3677782.1"/>
    <property type="molecule type" value="Genomic_DNA"/>
</dbReference>
<sequence length="250" mass="28275">MWAEYFEEQFSWPQPYNVGDGIRVVGYCVPESPPSEVEVDVVHKLLERNKDSGPYLLSPSLSMDDEERLIQELMKLLQMVCRGFRLLAYDPCLWRAICIRRWPTLTKHPLAGDVYPPQAFGYATWRDMAIQKPHVLLDVVYYRGIRFYPDGRVSMLTSSHTPNAVVAALGKQGVYAPDYHHSGTLNGSTTTPANPLDGTMQDSLCDAGGGFLQGHYVLDDSNVRFKLASSKKRLHSVLHWDSYVIHTLNT</sequence>
<evidence type="ECO:0000313" key="1">
    <source>
        <dbReference type="EMBL" id="KAA3677782.1"/>
    </source>
</evidence>
<reference evidence="1 2" key="1">
    <citation type="journal article" date="2019" name="Gigascience">
        <title>Whole-genome sequence of the oriental lung fluke Paragonimus westermani.</title>
        <authorList>
            <person name="Oey H."/>
            <person name="Zakrzewski M."/>
            <person name="Narain K."/>
            <person name="Devi K.R."/>
            <person name="Agatsuma T."/>
            <person name="Nawaratna S."/>
            <person name="Gobert G.N."/>
            <person name="Jones M.K."/>
            <person name="Ragan M.A."/>
            <person name="McManus D.P."/>
            <person name="Krause L."/>
        </authorList>
    </citation>
    <scope>NUCLEOTIDE SEQUENCE [LARGE SCALE GENOMIC DNA]</scope>
    <source>
        <strain evidence="1 2">IND2009</strain>
    </source>
</reference>
<dbReference type="Proteomes" id="UP000324629">
    <property type="component" value="Unassembled WGS sequence"/>
</dbReference>
<dbReference type="AlphaFoldDB" id="A0A5J4NQH2"/>
<comment type="caution">
    <text evidence="1">The sequence shown here is derived from an EMBL/GenBank/DDBJ whole genome shotgun (WGS) entry which is preliminary data.</text>
</comment>
<keyword evidence="2" id="KW-1185">Reference proteome</keyword>
<name>A0A5J4NQH2_9TREM</name>
<proteinExistence type="predicted"/>
<organism evidence="1 2">
    <name type="scientific">Paragonimus westermani</name>
    <dbReference type="NCBI Taxonomy" id="34504"/>
    <lineage>
        <taxon>Eukaryota</taxon>
        <taxon>Metazoa</taxon>
        <taxon>Spiralia</taxon>
        <taxon>Lophotrochozoa</taxon>
        <taxon>Platyhelminthes</taxon>
        <taxon>Trematoda</taxon>
        <taxon>Digenea</taxon>
        <taxon>Plagiorchiida</taxon>
        <taxon>Troglotremata</taxon>
        <taxon>Troglotrematidae</taxon>
        <taxon>Paragonimus</taxon>
    </lineage>
</organism>
<gene>
    <name evidence="1" type="ORF">DEA37_0002430</name>
</gene>
<protein>
    <submittedName>
        <fullName evidence="1">F-box protein 9</fullName>
    </submittedName>
</protein>
<accession>A0A5J4NQH2</accession>